<accession>A0ABR8KMK0</accession>
<dbReference type="Gene3D" id="3.90.1010.10">
    <property type="match status" value="1"/>
</dbReference>
<dbReference type="RefSeq" id="WP_190787301.1">
    <property type="nucleotide sequence ID" value="NZ_JACXLC010000001.1"/>
</dbReference>
<gene>
    <name evidence="1" type="ORF">IB285_05900</name>
</gene>
<dbReference type="SUPFAM" id="SSF82649">
    <property type="entry name" value="SufE/NifU"/>
    <property type="match status" value="1"/>
</dbReference>
<protein>
    <submittedName>
        <fullName evidence="1">Iron-sulfur cluster assembly scaffold protein</fullName>
    </submittedName>
</protein>
<proteinExistence type="predicted"/>
<comment type="caution">
    <text evidence="1">The sequence shown here is derived from an EMBL/GenBank/DDBJ whole genome shotgun (WGS) entry which is preliminary data.</text>
</comment>
<name>A0ABR8KMK0_9SPHN</name>
<dbReference type="EMBL" id="JACXLC010000001">
    <property type="protein sequence ID" value="MBD2841793.1"/>
    <property type="molecule type" value="Genomic_DNA"/>
</dbReference>
<sequence>MADPAGTKLYSPQLLALSASLANYPLDSAFSRRAEARSRTCGSTIIAGLDTDDDQRVSRIGMQVSACAVGQSSAAIMAGDIRGRSERDLRNMLSDIEAWLEDAGATPDWPGFEALVPAKPHTGRHGALLLPWKAALAALSSDDPSG</sequence>
<keyword evidence="2" id="KW-1185">Reference proteome</keyword>
<evidence type="ECO:0000313" key="1">
    <source>
        <dbReference type="EMBL" id="MBD2841793.1"/>
    </source>
</evidence>
<organism evidence="1 2">
    <name type="scientific">Erythrobacter rubeus</name>
    <dbReference type="NCBI Taxonomy" id="2760803"/>
    <lineage>
        <taxon>Bacteria</taxon>
        <taxon>Pseudomonadati</taxon>
        <taxon>Pseudomonadota</taxon>
        <taxon>Alphaproteobacteria</taxon>
        <taxon>Sphingomonadales</taxon>
        <taxon>Erythrobacteraceae</taxon>
        <taxon>Erythrobacter/Porphyrobacter group</taxon>
        <taxon>Erythrobacter</taxon>
    </lineage>
</organism>
<reference evidence="1 2" key="1">
    <citation type="submission" date="2020-09" db="EMBL/GenBank/DDBJ databases">
        <authorList>
            <person name="Yoon J.-W."/>
        </authorList>
    </citation>
    <scope>NUCLEOTIDE SEQUENCE [LARGE SCALE GENOMIC DNA]</scope>
    <source>
        <strain evidence="1 2">KMU-140</strain>
    </source>
</reference>
<dbReference type="Proteomes" id="UP000635384">
    <property type="component" value="Unassembled WGS sequence"/>
</dbReference>
<evidence type="ECO:0000313" key="2">
    <source>
        <dbReference type="Proteomes" id="UP000635384"/>
    </source>
</evidence>